<dbReference type="KEGG" id="ril:CRIB_506"/>
<dbReference type="RefSeq" id="WP_180702997.1">
    <property type="nucleotide sequence ID" value="NZ_LN555523.1"/>
</dbReference>
<dbReference type="EMBL" id="LN555523">
    <property type="protein sequence ID" value="CED93261.1"/>
    <property type="molecule type" value="Genomic_DNA"/>
</dbReference>
<sequence length="198" mass="21471">MAKIGQIGLSGLHLAKRNELTNEVDTDTTISVAGLVTAEVEIETVSENIYADDVVAEVIASGFSSGTVTMELLGLSMEEYALISGQEIVDGVVADNSNVLSPVLAMTFKSQKSNGTYRYVSLPQVKANIKGESFTTKEDGVEIANVEIEFSIIPMAETGIWRVRADQDACKNTEFLNTFLTTFPENVPTPLEMLKNKK</sequence>
<gene>
    <name evidence="1" type="ORF">CRIB_506</name>
</gene>
<dbReference type="NCBIfam" id="TIGR01603">
    <property type="entry name" value="maj_tail_phi13"/>
    <property type="match status" value="1"/>
</dbReference>
<dbReference type="AlphaFoldDB" id="A0A1V1HZ72"/>
<organism evidence="1 2">
    <name type="scientific">Romboutsia ilealis</name>
    <dbReference type="NCBI Taxonomy" id="1115758"/>
    <lineage>
        <taxon>Bacteria</taxon>
        <taxon>Bacillati</taxon>
        <taxon>Bacillota</taxon>
        <taxon>Clostridia</taxon>
        <taxon>Peptostreptococcales</taxon>
        <taxon>Peptostreptococcaceae</taxon>
        <taxon>Romboutsia</taxon>
    </lineage>
</organism>
<keyword evidence="2" id="KW-1185">Reference proteome</keyword>
<evidence type="ECO:0000313" key="1">
    <source>
        <dbReference type="EMBL" id="CED93261.1"/>
    </source>
</evidence>
<reference evidence="1 2" key="1">
    <citation type="submission" date="2014-04" db="EMBL/GenBank/DDBJ databases">
        <authorList>
            <person name="Hornung B.V."/>
        </authorList>
    </citation>
    <scope>NUCLEOTIDE SEQUENCE [LARGE SCALE GENOMIC DNA]</scope>
    <source>
        <strain evidence="1 2">CRIB</strain>
    </source>
</reference>
<evidence type="ECO:0000313" key="2">
    <source>
        <dbReference type="Proteomes" id="UP000245622"/>
    </source>
</evidence>
<accession>A0A1V1HZ72</accession>
<name>A0A1V1HZ72_9FIRM</name>
<protein>
    <submittedName>
        <fullName evidence="1">Phage protein, tail component</fullName>
    </submittedName>
</protein>
<dbReference type="GeneID" id="82204693"/>
<dbReference type="InterPro" id="IPR006490">
    <property type="entry name" value="Maj_tail_phi13"/>
</dbReference>
<proteinExistence type="predicted"/>
<dbReference type="Proteomes" id="UP000245622">
    <property type="component" value="Chromosome 1"/>
</dbReference>